<gene>
    <name evidence="1" type="ORF">ACTOB_003829</name>
</gene>
<proteinExistence type="predicted"/>
<evidence type="ECO:0000313" key="1">
    <source>
        <dbReference type="EMBL" id="WIN00144.1"/>
    </source>
</evidence>
<dbReference type="Proteomes" id="UP001240150">
    <property type="component" value="Chromosome"/>
</dbReference>
<organism evidence="1 2">
    <name type="scientific">Actinoplanes oblitus</name>
    <dbReference type="NCBI Taxonomy" id="3040509"/>
    <lineage>
        <taxon>Bacteria</taxon>
        <taxon>Bacillati</taxon>
        <taxon>Actinomycetota</taxon>
        <taxon>Actinomycetes</taxon>
        <taxon>Micromonosporales</taxon>
        <taxon>Micromonosporaceae</taxon>
        <taxon>Actinoplanes</taxon>
    </lineage>
</organism>
<dbReference type="EMBL" id="CP126980">
    <property type="protein sequence ID" value="WIN00144.1"/>
    <property type="molecule type" value="Genomic_DNA"/>
</dbReference>
<reference evidence="1 2" key="1">
    <citation type="submission" date="2023-06" db="EMBL/GenBank/DDBJ databases">
        <authorList>
            <person name="Yushchuk O."/>
            <person name="Binda E."/>
            <person name="Ruckert-Reed C."/>
            <person name="Fedorenko V."/>
            <person name="Kalinowski J."/>
            <person name="Marinelli F."/>
        </authorList>
    </citation>
    <scope>NUCLEOTIDE SEQUENCE [LARGE SCALE GENOMIC DNA]</scope>
    <source>
        <strain evidence="1 2">NRRL 3884</strain>
    </source>
</reference>
<sequence length="158" mass="17531">MRADEPLTRELLQQHDDPDHMEFPADFDFERTSARFAQLTSQLRTAFGTSWPSSGQDSSFHGDITVPAAATAGGLLLKVVVSNFGDLAAVVSEDALYCDDAELAELLHPADTARVYGTLDELGYVALRLDPLEEMYNGASASLHEQGARWWNRYFDYL</sequence>
<dbReference type="RefSeq" id="WP_284921626.1">
    <property type="nucleotide sequence ID" value="NZ_CP126980.1"/>
</dbReference>
<accession>A0ABY8WSR4</accession>
<keyword evidence="2" id="KW-1185">Reference proteome</keyword>
<name>A0ABY8WSR4_9ACTN</name>
<evidence type="ECO:0000313" key="2">
    <source>
        <dbReference type="Proteomes" id="UP001240150"/>
    </source>
</evidence>
<protein>
    <submittedName>
        <fullName evidence="1">Uncharacterized protein</fullName>
    </submittedName>
</protein>